<organism evidence="6 7">
    <name type="scientific">Nonomuraea purpurea</name>
    <dbReference type="NCBI Taxonomy" id="1849276"/>
    <lineage>
        <taxon>Bacteria</taxon>
        <taxon>Bacillati</taxon>
        <taxon>Actinomycetota</taxon>
        <taxon>Actinomycetes</taxon>
        <taxon>Streptosporangiales</taxon>
        <taxon>Streptosporangiaceae</taxon>
        <taxon>Nonomuraea</taxon>
    </lineage>
</organism>
<dbReference type="Proteomes" id="UP001595851">
    <property type="component" value="Unassembled WGS sequence"/>
</dbReference>
<feature type="domain" description="DUF348" evidence="4">
    <location>
        <begin position="101"/>
        <end position="128"/>
    </location>
</feature>
<dbReference type="CDD" id="cd13925">
    <property type="entry name" value="RPF"/>
    <property type="match status" value="1"/>
</dbReference>
<name>A0ABV8G6A1_9ACTN</name>
<keyword evidence="3" id="KW-1133">Transmembrane helix</keyword>
<evidence type="ECO:0000259" key="5">
    <source>
        <dbReference type="Pfam" id="PF06737"/>
    </source>
</evidence>
<evidence type="ECO:0000256" key="1">
    <source>
        <dbReference type="ARBA" id="ARBA00010830"/>
    </source>
</evidence>
<dbReference type="InterPro" id="IPR023346">
    <property type="entry name" value="Lysozyme-like_dom_sf"/>
</dbReference>
<keyword evidence="2" id="KW-0378">Hydrolase</keyword>
<comment type="similarity">
    <text evidence="1">Belongs to the transglycosylase family. Rpf subfamily.</text>
</comment>
<dbReference type="Pfam" id="PF03990">
    <property type="entry name" value="DUF348"/>
    <property type="match status" value="3"/>
</dbReference>
<feature type="domain" description="Resuscitation-promoting factor core lysozyme-like" evidence="5">
    <location>
        <begin position="223"/>
        <end position="296"/>
    </location>
</feature>
<accession>A0ABV8G6A1</accession>
<gene>
    <name evidence="6" type="ORF">ACFOY2_14050</name>
</gene>
<feature type="domain" description="DUF348" evidence="4">
    <location>
        <begin position="43"/>
        <end position="81"/>
    </location>
</feature>
<evidence type="ECO:0000313" key="6">
    <source>
        <dbReference type="EMBL" id="MFC4008349.1"/>
    </source>
</evidence>
<dbReference type="InterPro" id="IPR010618">
    <property type="entry name" value="RPF"/>
</dbReference>
<comment type="caution">
    <text evidence="6">The sequence shown here is derived from an EMBL/GenBank/DDBJ whole genome shotgun (WGS) entry which is preliminary data.</text>
</comment>
<evidence type="ECO:0000259" key="4">
    <source>
        <dbReference type="Pfam" id="PF03990"/>
    </source>
</evidence>
<keyword evidence="7" id="KW-1185">Reference proteome</keyword>
<reference evidence="7" key="1">
    <citation type="journal article" date="2019" name="Int. J. Syst. Evol. Microbiol.">
        <title>The Global Catalogue of Microorganisms (GCM) 10K type strain sequencing project: providing services to taxonomists for standard genome sequencing and annotation.</title>
        <authorList>
            <consortium name="The Broad Institute Genomics Platform"/>
            <consortium name="The Broad Institute Genome Sequencing Center for Infectious Disease"/>
            <person name="Wu L."/>
            <person name="Ma J."/>
        </authorList>
    </citation>
    <scope>NUCLEOTIDE SEQUENCE [LARGE SCALE GENOMIC DNA]</scope>
    <source>
        <strain evidence="7">TBRC 1276</strain>
    </source>
</reference>
<evidence type="ECO:0000256" key="2">
    <source>
        <dbReference type="ARBA" id="ARBA00022801"/>
    </source>
</evidence>
<keyword evidence="3" id="KW-0472">Membrane</keyword>
<dbReference type="InterPro" id="IPR007137">
    <property type="entry name" value="DUF348"/>
</dbReference>
<dbReference type="Gene3D" id="1.10.530.10">
    <property type="match status" value="1"/>
</dbReference>
<dbReference type="EMBL" id="JBHSBI010000006">
    <property type="protein sequence ID" value="MFC4008349.1"/>
    <property type="molecule type" value="Genomic_DNA"/>
</dbReference>
<dbReference type="RefSeq" id="WP_379528416.1">
    <property type="nucleotide sequence ID" value="NZ_JBHSBI010000006.1"/>
</dbReference>
<dbReference type="SUPFAM" id="SSF53955">
    <property type="entry name" value="Lysozyme-like"/>
    <property type="match status" value="1"/>
</dbReference>
<dbReference type="Pfam" id="PF06737">
    <property type="entry name" value="Transglycosylas"/>
    <property type="match status" value="1"/>
</dbReference>
<proteinExistence type="inferred from homology"/>
<feature type="domain" description="DUF348" evidence="4">
    <location>
        <begin position="159"/>
        <end position="197"/>
    </location>
</feature>
<feature type="transmembrane region" description="Helical" evidence="3">
    <location>
        <begin position="21"/>
        <end position="40"/>
    </location>
</feature>
<sequence>MRGKRRAPRPPIPWRSPWTPVVCLVGTVALGGIIAVSILVKDVVVVVDGESIAVRGFAGTVHEVLDEAGVAVGHADVVRPSEQEAVADGTTIEVRRARPFTLTLDGRTTEHLVTATNVGDALAELALTPAAGKLSAPPSHVVPLSGMSITFYTRRKVYVVAGANRVTSRTTARTVREVLRRERVTLGRGYQVTPPLSSFPKDGTVITVIPPRTIPIEPDVLALNWQALAECEAHGDLEAYNPSGPYYGMYQFSLPMWRVVGGMGLPSSWPEEEQTYRAQLLYQRVSGRWQGQWPNCGAHLFQDT</sequence>
<keyword evidence="3" id="KW-0812">Transmembrane</keyword>
<evidence type="ECO:0000256" key="3">
    <source>
        <dbReference type="SAM" id="Phobius"/>
    </source>
</evidence>
<protein>
    <submittedName>
        <fullName evidence="6">Ubiquitin-like domain-containing protein</fullName>
    </submittedName>
</protein>
<evidence type="ECO:0000313" key="7">
    <source>
        <dbReference type="Proteomes" id="UP001595851"/>
    </source>
</evidence>